<reference evidence="1 2" key="1">
    <citation type="submission" date="2019-03" db="EMBL/GenBank/DDBJ databases">
        <title>Subsurface microbial communities from deep shales in Ohio and West Virginia, USA.</title>
        <authorList>
            <person name="Wrighton K."/>
        </authorList>
    </citation>
    <scope>NUCLEOTIDE SEQUENCE [LARGE SCALE GENOMIC DNA]</scope>
    <source>
        <strain evidence="1 2">MSL 6dP</strain>
    </source>
</reference>
<keyword evidence="2" id="KW-1185">Reference proteome</keyword>
<accession>A0A4R8GR87</accession>
<name>A0A4R8GR87_9FIRM</name>
<protein>
    <submittedName>
        <fullName evidence="1">Uncharacterized protein</fullName>
    </submittedName>
</protein>
<sequence length="77" mass="8951">MSKTEKAIQLFLENPFRELSDIAEEAGVAESTFRSALSRNDYPPKEMRAEALKQVKQHKVDFEFDWSKFGLKTKEVK</sequence>
<comment type="caution">
    <text evidence="1">The sequence shown here is derived from an EMBL/GenBank/DDBJ whole genome shotgun (WGS) entry which is preliminary data.</text>
</comment>
<dbReference type="AlphaFoldDB" id="A0A4R8GR87"/>
<dbReference type="RefSeq" id="WP_134118245.1">
    <property type="nucleotide sequence ID" value="NZ_SOEG01000030.1"/>
</dbReference>
<evidence type="ECO:0000313" key="1">
    <source>
        <dbReference type="EMBL" id="TDX48318.1"/>
    </source>
</evidence>
<dbReference type="STRING" id="926561.GCA_000379025_03167"/>
<dbReference type="EMBL" id="SOEG01000030">
    <property type="protein sequence ID" value="TDX48318.1"/>
    <property type="molecule type" value="Genomic_DNA"/>
</dbReference>
<organism evidence="1 2">
    <name type="scientific">Orenia marismortui</name>
    <dbReference type="NCBI Taxonomy" id="46469"/>
    <lineage>
        <taxon>Bacteria</taxon>
        <taxon>Bacillati</taxon>
        <taxon>Bacillota</taxon>
        <taxon>Clostridia</taxon>
        <taxon>Halanaerobiales</taxon>
        <taxon>Halobacteroidaceae</taxon>
        <taxon>Orenia</taxon>
    </lineage>
</organism>
<proteinExistence type="predicted"/>
<dbReference type="Proteomes" id="UP000295832">
    <property type="component" value="Unassembled WGS sequence"/>
</dbReference>
<evidence type="ECO:0000313" key="2">
    <source>
        <dbReference type="Proteomes" id="UP000295832"/>
    </source>
</evidence>
<gene>
    <name evidence="1" type="ORF">C7959_13045</name>
</gene>